<dbReference type="EMBL" id="VITK01000013">
    <property type="protein sequence ID" value="TWA91329.1"/>
    <property type="molecule type" value="Genomic_DNA"/>
</dbReference>
<evidence type="ECO:0000313" key="2">
    <source>
        <dbReference type="Proteomes" id="UP000319949"/>
    </source>
</evidence>
<reference evidence="1 2" key="1">
    <citation type="submission" date="2019-06" db="EMBL/GenBank/DDBJ databases">
        <title>Genomic Encyclopedia of Type Strains, Phase IV (KMG-V): Genome sequencing to study the core and pangenomes of soil and plant-associated prokaryotes.</title>
        <authorList>
            <person name="Whitman W."/>
        </authorList>
    </citation>
    <scope>NUCLEOTIDE SEQUENCE [LARGE SCALE GENOMIC DNA]</scope>
    <source>
        <strain evidence="1 2">BR 510</strain>
    </source>
</reference>
<name>A0A560D2J4_9BRAD</name>
<dbReference type="AlphaFoldDB" id="A0A560D2J4"/>
<gene>
    <name evidence="1" type="ORF">FBZ96_11337</name>
</gene>
<protein>
    <submittedName>
        <fullName evidence="1">Uncharacterized protein</fullName>
    </submittedName>
</protein>
<organism evidence="1 2">
    <name type="scientific">Bradyrhizobium stylosanthis</name>
    <dbReference type="NCBI Taxonomy" id="1803665"/>
    <lineage>
        <taxon>Bacteria</taxon>
        <taxon>Pseudomonadati</taxon>
        <taxon>Pseudomonadota</taxon>
        <taxon>Alphaproteobacteria</taxon>
        <taxon>Hyphomicrobiales</taxon>
        <taxon>Nitrobacteraceae</taxon>
        <taxon>Bradyrhizobium</taxon>
    </lineage>
</organism>
<proteinExistence type="predicted"/>
<dbReference type="Proteomes" id="UP000319949">
    <property type="component" value="Unassembled WGS sequence"/>
</dbReference>
<accession>A0A560D2J4</accession>
<comment type="caution">
    <text evidence="1">The sequence shown here is derived from an EMBL/GenBank/DDBJ whole genome shotgun (WGS) entry which is preliminary data.</text>
</comment>
<sequence length="35" mass="3685">MYASEVAQRHFSAAVDEAERLASGTKPFAAPCSVS</sequence>
<keyword evidence="2" id="KW-1185">Reference proteome</keyword>
<evidence type="ECO:0000313" key="1">
    <source>
        <dbReference type="EMBL" id="TWA91329.1"/>
    </source>
</evidence>